<dbReference type="InterPro" id="IPR016166">
    <property type="entry name" value="FAD-bd_PCMH"/>
</dbReference>
<keyword evidence="6" id="KW-0809">Transit peptide</keyword>
<keyword evidence="7" id="KW-0560">Oxidoreductase</keyword>
<dbReference type="KEGG" id="shal:SHALO_0791"/>
<evidence type="ECO:0000256" key="1">
    <source>
        <dbReference type="ARBA" id="ARBA00001974"/>
    </source>
</evidence>
<dbReference type="InterPro" id="IPR004017">
    <property type="entry name" value="Cys_rich_dom"/>
</dbReference>
<feature type="domain" description="FAD-binding PCMH-type" evidence="12">
    <location>
        <begin position="40"/>
        <end position="268"/>
    </location>
</feature>
<comment type="similarity">
    <text evidence="2">Belongs to the FAD-binding oxidoreductase/transferase type 4 family.</text>
</comment>
<name>A0A1D7THX3_9BACT</name>
<dbReference type="STRING" id="1193502.SHALO_0791"/>
<dbReference type="InterPro" id="IPR004113">
    <property type="entry name" value="FAD-bd_oxidored_4_C"/>
</dbReference>
<dbReference type="FunFam" id="1.10.45.10:FF:000001">
    <property type="entry name" value="D-lactate dehydrogenase mitochondrial"/>
    <property type="match status" value="1"/>
</dbReference>
<dbReference type="InterPro" id="IPR036318">
    <property type="entry name" value="FAD-bd_PCMH-like_sf"/>
</dbReference>
<dbReference type="SUPFAM" id="SSF56176">
    <property type="entry name" value="FAD-binding/transporter-associated domain-like"/>
    <property type="match status" value="1"/>
</dbReference>
<evidence type="ECO:0000313" key="14">
    <source>
        <dbReference type="Proteomes" id="UP000094609"/>
    </source>
</evidence>
<dbReference type="PATRIC" id="fig|1193502.14.peg.799"/>
<evidence type="ECO:0000256" key="6">
    <source>
        <dbReference type="ARBA" id="ARBA00022946"/>
    </source>
</evidence>
<evidence type="ECO:0000256" key="9">
    <source>
        <dbReference type="ARBA" id="ARBA00023014"/>
    </source>
</evidence>
<dbReference type="GO" id="GO:0051536">
    <property type="term" value="F:iron-sulfur cluster binding"/>
    <property type="evidence" value="ECO:0007669"/>
    <property type="project" value="UniProtKB-KW"/>
</dbReference>
<dbReference type="PANTHER" id="PTHR11748">
    <property type="entry name" value="D-LACTATE DEHYDROGENASE"/>
    <property type="match status" value="1"/>
</dbReference>
<dbReference type="InterPro" id="IPR009051">
    <property type="entry name" value="Helical_ferredxn"/>
</dbReference>
<dbReference type="InterPro" id="IPR016167">
    <property type="entry name" value="FAD-bd_PCMH_sub1"/>
</dbReference>
<accession>A0A1D7THX3</accession>
<evidence type="ECO:0000256" key="8">
    <source>
        <dbReference type="ARBA" id="ARBA00023004"/>
    </source>
</evidence>
<dbReference type="Gene3D" id="3.30.70.2740">
    <property type="match status" value="1"/>
</dbReference>
<dbReference type="PROSITE" id="PS51387">
    <property type="entry name" value="FAD_PCMH"/>
    <property type="match status" value="1"/>
</dbReference>
<proteinExistence type="inferred from homology"/>
<keyword evidence="9" id="KW-0411">Iron-sulfur</keyword>
<keyword evidence="5" id="KW-0274">FAD</keyword>
<dbReference type="EC" id="1.1.2.4" evidence="10"/>
<dbReference type="FunFam" id="3.30.70.2740:FF:000006">
    <property type="entry name" value="NAD-independent D-lactate dehydrogenase"/>
    <property type="match status" value="1"/>
</dbReference>
<dbReference type="Gene3D" id="3.30.465.10">
    <property type="match status" value="1"/>
</dbReference>
<sequence>MLLSGKYLDFYNEIITFIPEKRIFTDPLHTIAYGTDASFYRLVPKVVVWANNADEVSQILKITSSLSLPVVFRAAGTSLSGQAITDSILLMTSRDWKKININKEASTITMQPSVLGSDANAYLLPYGKKIGPDPASITSAMIAGIAANNASGMCCGTADNSYKTLEAMKIIFHDGSELDTASPQSIKEFKQYHHALVERISALHAEIKANPALHDKIVRKFKIKNTCGYGLNALVDYEDPIDIIAHLMIGSEGTLGFIKEITFRTVPEYKDKASALMIFKNIKDACDAVIVLKTQCKDNVAAAELMDRAGLASVESKEGMPSFLKTLSPTATALLVESRAENDAQLDTNIAIILEKLSHIEPEMPLHFTKDVYEYTKYWKIRKGLFPAVGAVRESGTTVIIEDVAYPIESLADATLELQELFKKYGYNEAIIFGHALDGNLHFVFTQAFEDPKEIQRYEAFMQDVAEQVATKYHGSLKAEHGTGRNMAPFVELEWGNDAYTLMKEIKNIFDPKGLLNPGVIINSDPKAHLKNFKSMPVTDEYIDKCIECGFCEPVCPSNFLTLTPRQRIVSNRYMSTLKNAGDEEAFEAFQALYQYDGVETCATCSLCSLVCPVGIDTGALTKKIRAHQITPTQHKLAGMIANNYGTILGVGSFVLSAVKGVNAVIPDGVMKAMSAGVTALSGNKLPLWTTSLPGGHTFKDSRKLFGMAEKVVYFSSCLNRTMGNPKPKGEEKELDELIIGILEKAGYEVIFPEQLKPLCCGMPFSSKGYKAEGKQKSMELEAALNKASENGKYPILCDMSSCTKTMMEYFDSGLKVHDPIEFIHDSLLDRLTIKQINDPIVIHSICSTRKMGLTEKFEKIARLCSSKVTVPADVTCCGFAGDRGFNYPELNKSALRHLKSSIPSDTKLAFSTGKPCEIGLSEESGLEYRSLFYLLERAIS</sequence>
<evidence type="ECO:0000259" key="11">
    <source>
        <dbReference type="PROSITE" id="PS51379"/>
    </source>
</evidence>
<dbReference type="SUPFAM" id="SSF46548">
    <property type="entry name" value="alpha-helical ferredoxin"/>
    <property type="match status" value="1"/>
</dbReference>
<dbReference type="GO" id="GO:0004458">
    <property type="term" value="F:D-lactate dehydrogenase (cytochrome) activity"/>
    <property type="evidence" value="ECO:0007669"/>
    <property type="project" value="UniProtKB-EC"/>
</dbReference>
<keyword evidence="14" id="KW-1185">Reference proteome</keyword>
<reference evidence="14" key="1">
    <citation type="submission" date="2016-08" db="EMBL/GenBank/DDBJ databases">
        <title>Complete genome sequence of the organohalide-respiring Epsilonproteobacterium Sulfurospirillum halorespirans.</title>
        <authorList>
            <person name="Goris T."/>
            <person name="Zimmermann J."/>
            <person name="Schenz B."/>
            <person name="Lemos M."/>
            <person name="Hackermueller J."/>
            <person name="Diekert G."/>
        </authorList>
    </citation>
    <scope>NUCLEOTIDE SEQUENCE [LARGE SCALE GENOMIC DNA]</scope>
    <source>
        <strain>DSM 13726</strain>
        <strain evidence="14">PCE-M2</strain>
    </source>
</reference>
<comment type="cofactor">
    <cofactor evidence="1">
        <name>FAD</name>
        <dbReference type="ChEBI" id="CHEBI:57692"/>
    </cofactor>
</comment>
<dbReference type="Pfam" id="PF13183">
    <property type="entry name" value="Fer4_8"/>
    <property type="match status" value="1"/>
</dbReference>
<dbReference type="InterPro" id="IPR016164">
    <property type="entry name" value="FAD-linked_Oxase-like_C"/>
</dbReference>
<evidence type="ECO:0000256" key="4">
    <source>
        <dbReference type="ARBA" id="ARBA00022723"/>
    </source>
</evidence>
<evidence type="ECO:0000256" key="2">
    <source>
        <dbReference type="ARBA" id="ARBA00008000"/>
    </source>
</evidence>
<evidence type="ECO:0000313" key="13">
    <source>
        <dbReference type="EMBL" id="AOO64573.1"/>
    </source>
</evidence>
<dbReference type="InterPro" id="IPR017896">
    <property type="entry name" value="4Fe4S_Fe-S-bd"/>
</dbReference>
<dbReference type="GO" id="GO:0046872">
    <property type="term" value="F:metal ion binding"/>
    <property type="evidence" value="ECO:0007669"/>
    <property type="project" value="UniProtKB-KW"/>
</dbReference>
<organism evidence="13 14">
    <name type="scientific">Sulfurospirillum halorespirans DSM 13726</name>
    <dbReference type="NCBI Taxonomy" id="1193502"/>
    <lineage>
        <taxon>Bacteria</taxon>
        <taxon>Pseudomonadati</taxon>
        <taxon>Campylobacterota</taxon>
        <taxon>Epsilonproteobacteria</taxon>
        <taxon>Campylobacterales</taxon>
        <taxon>Sulfurospirillaceae</taxon>
        <taxon>Sulfurospirillum</taxon>
    </lineage>
</organism>
<gene>
    <name evidence="13" type="ORF">SHALO_0791</name>
</gene>
<dbReference type="InterPro" id="IPR016171">
    <property type="entry name" value="Vanillyl_alc_oxidase_C-sub2"/>
</dbReference>
<dbReference type="AlphaFoldDB" id="A0A1D7THX3"/>
<dbReference type="SUPFAM" id="SSF55103">
    <property type="entry name" value="FAD-linked oxidases, C-terminal domain"/>
    <property type="match status" value="1"/>
</dbReference>
<dbReference type="PROSITE" id="PS00198">
    <property type="entry name" value="4FE4S_FER_1"/>
    <property type="match status" value="2"/>
</dbReference>
<evidence type="ECO:0000259" key="12">
    <source>
        <dbReference type="PROSITE" id="PS51387"/>
    </source>
</evidence>
<evidence type="ECO:0000256" key="3">
    <source>
        <dbReference type="ARBA" id="ARBA00022630"/>
    </source>
</evidence>
<dbReference type="Pfam" id="PF01565">
    <property type="entry name" value="FAD_binding_4"/>
    <property type="match status" value="1"/>
</dbReference>
<dbReference type="InterPro" id="IPR006094">
    <property type="entry name" value="Oxid_FAD_bind_N"/>
</dbReference>
<dbReference type="Pfam" id="PF02913">
    <property type="entry name" value="FAD-oxidase_C"/>
    <property type="match status" value="1"/>
</dbReference>
<evidence type="ECO:0000256" key="5">
    <source>
        <dbReference type="ARBA" id="ARBA00022827"/>
    </source>
</evidence>
<dbReference type="InterPro" id="IPR016169">
    <property type="entry name" value="FAD-bd_PCMH_sub2"/>
</dbReference>
<dbReference type="InterPro" id="IPR017900">
    <property type="entry name" value="4Fe4S_Fe_S_CS"/>
</dbReference>
<feature type="domain" description="4Fe-4S ferredoxin-type" evidence="11">
    <location>
        <begin position="535"/>
        <end position="566"/>
    </location>
</feature>
<keyword evidence="8" id="KW-0408">Iron</keyword>
<dbReference type="Proteomes" id="UP000094609">
    <property type="component" value="Chromosome"/>
</dbReference>
<evidence type="ECO:0000256" key="7">
    <source>
        <dbReference type="ARBA" id="ARBA00023002"/>
    </source>
</evidence>
<keyword evidence="4" id="KW-0479">Metal-binding</keyword>
<dbReference type="Pfam" id="PF02754">
    <property type="entry name" value="CCG"/>
    <property type="match status" value="1"/>
</dbReference>
<dbReference type="Gene3D" id="3.30.70.2190">
    <property type="match status" value="1"/>
</dbReference>
<dbReference type="Gene3D" id="1.10.1060.10">
    <property type="entry name" value="Alpha-helical ferredoxin"/>
    <property type="match status" value="1"/>
</dbReference>
<dbReference type="GO" id="GO:0008720">
    <property type="term" value="F:D-lactate dehydrogenase (NAD+) activity"/>
    <property type="evidence" value="ECO:0007669"/>
    <property type="project" value="TreeGrafter"/>
</dbReference>
<dbReference type="PANTHER" id="PTHR11748:SF111">
    <property type="entry name" value="D-LACTATE DEHYDROGENASE, MITOCHONDRIAL-RELATED"/>
    <property type="match status" value="1"/>
</dbReference>
<dbReference type="EMBL" id="CP017111">
    <property type="protein sequence ID" value="AOO64573.1"/>
    <property type="molecule type" value="Genomic_DNA"/>
</dbReference>
<dbReference type="GO" id="GO:1903457">
    <property type="term" value="P:lactate catabolic process"/>
    <property type="evidence" value="ECO:0007669"/>
    <property type="project" value="TreeGrafter"/>
</dbReference>
<dbReference type="Gene3D" id="1.10.45.10">
    <property type="entry name" value="Vanillyl-alcohol Oxidase, Chain A, domain 4"/>
    <property type="match status" value="1"/>
</dbReference>
<keyword evidence="3" id="KW-0285">Flavoprotein</keyword>
<dbReference type="Gene3D" id="3.30.43.10">
    <property type="entry name" value="Uridine Diphospho-n-acetylenolpyruvylglucosamine Reductase, domain 2"/>
    <property type="match status" value="1"/>
</dbReference>
<protein>
    <recommendedName>
        <fullName evidence="10">D-lactate dehydrogenase (cytochrome)</fullName>
        <ecNumber evidence="10">1.1.2.4</ecNumber>
    </recommendedName>
</protein>
<dbReference type="PROSITE" id="PS51379">
    <property type="entry name" value="4FE4S_FER_2"/>
    <property type="match status" value="1"/>
</dbReference>
<dbReference type="RefSeq" id="WP_069477456.1">
    <property type="nucleotide sequence ID" value="NZ_CP017111.1"/>
</dbReference>
<evidence type="ECO:0000256" key="10">
    <source>
        <dbReference type="ARBA" id="ARBA00038897"/>
    </source>
</evidence>
<dbReference type="GO" id="GO:0071949">
    <property type="term" value="F:FAD binding"/>
    <property type="evidence" value="ECO:0007669"/>
    <property type="project" value="InterPro"/>
</dbReference>